<dbReference type="EMBL" id="CP042806">
    <property type="protein sequence ID" value="QEE27254.1"/>
    <property type="molecule type" value="Genomic_DNA"/>
</dbReference>
<comment type="similarity">
    <text evidence="1">Belongs to the short-chain dehydrogenases/reductases (SDR) family.</text>
</comment>
<dbReference type="Gene3D" id="3.40.50.720">
    <property type="entry name" value="NAD(P)-binding Rossmann-like Domain"/>
    <property type="match status" value="1"/>
</dbReference>
<dbReference type="RefSeq" id="WP_147646447.1">
    <property type="nucleotide sequence ID" value="NZ_CP042806.1"/>
</dbReference>
<evidence type="ECO:0000313" key="3">
    <source>
        <dbReference type="EMBL" id="QEE27254.1"/>
    </source>
</evidence>
<dbReference type="Pfam" id="PF13561">
    <property type="entry name" value="adh_short_C2"/>
    <property type="match status" value="1"/>
</dbReference>
<name>A0A5B9E6N0_9BACT</name>
<dbReference type="Proteomes" id="UP000321820">
    <property type="component" value="Chromosome"/>
</dbReference>
<dbReference type="OrthoDB" id="9803333at2"/>
<dbReference type="AlphaFoldDB" id="A0A5B9E6N0"/>
<gene>
    <name evidence="3" type="ORF">FTW19_04050</name>
</gene>
<protein>
    <submittedName>
        <fullName evidence="3">SDR family oxidoreductase</fullName>
    </submittedName>
</protein>
<accession>A0A5B9E6N0</accession>
<proteinExistence type="inferred from homology"/>
<keyword evidence="2" id="KW-0560">Oxidoreductase</keyword>
<dbReference type="PANTHER" id="PTHR48107">
    <property type="entry name" value="NADPH-DEPENDENT ALDEHYDE REDUCTASE-LIKE PROTEIN, CHLOROPLASTIC-RELATED"/>
    <property type="match status" value="1"/>
</dbReference>
<sequence>MKGKSPEMLARAATRSPLERLGQPADIAGAVSFLAGPDGEWVNGQTIRVNGGFS</sequence>
<dbReference type="GO" id="GO:0016614">
    <property type="term" value="F:oxidoreductase activity, acting on CH-OH group of donors"/>
    <property type="evidence" value="ECO:0007669"/>
    <property type="project" value="UniProtKB-ARBA"/>
</dbReference>
<keyword evidence="4" id="KW-1185">Reference proteome</keyword>
<dbReference type="KEGG" id="talb:FTW19_04050"/>
<evidence type="ECO:0000256" key="2">
    <source>
        <dbReference type="ARBA" id="ARBA00023002"/>
    </source>
</evidence>
<dbReference type="PANTHER" id="PTHR48107:SF7">
    <property type="entry name" value="RE15974P"/>
    <property type="match status" value="1"/>
</dbReference>
<evidence type="ECO:0000313" key="4">
    <source>
        <dbReference type="Proteomes" id="UP000321820"/>
    </source>
</evidence>
<organism evidence="3 4">
    <name type="scientific">Terriglobus albidus</name>
    <dbReference type="NCBI Taxonomy" id="1592106"/>
    <lineage>
        <taxon>Bacteria</taxon>
        <taxon>Pseudomonadati</taxon>
        <taxon>Acidobacteriota</taxon>
        <taxon>Terriglobia</taxon>
        <taxon>Terriglobales</taxon>
        <taxon>Acidobacteriaceae</taxon>
        <taxon>Terriglobus</taxon>
    </lineage>
</organism>
<reference evidence="3 4" key="1">
    <citation type="submission" date="2019-08" db="EMBL/GenBank/DDBJ databases">
        <title>Complete genome sequence of Terriglobus albidus strain ORNL.</title>
        <authorList>
            <person name="Podar M."/>
        </authorList>
    </citation>
    <scope>NUCLEOTIDE SEQUENCE [LARGE SCALE GENOMIC DNA]</scope>
    <source>
        <strain evidence="3 4">ORNL</strain>
    </source>
</reference>
<evidence type="ECO:0000256" key="1">
    <source>
        <dbReference type="ARBA" id="ARBA00006484"/>
    </source>
</evidence>
<dbReference type="InterPro" id="IPR002347">
    <property type="entry name" value="SDR_fam"/>
</dbReference>
<dbReference type="InterPro" id="IPR036291">
    <property type="entry name" value="NAD(P)-bd_dom_sf"/>
</dbReference>
<dbReference type="SUPFAM" id="SSF51735">
    <property type="entry name" value="NAD(P)-binding Rossmann-fold domains"/>
    <property type="match status" value="1"/>
</dbReference>